<dbReference type="RefSeq" id="WP_205496393.1">
    <property type="nucleotide sequence ID" value="NZ_JAFHAP010000011.1"/>
</dbReference>
<keyword evidence="7" id="KW-1185">Reference proteome</keyword>
<evidence type="ECO:0000256" key="1">
    <source>
        <dbReference type="ARBA" id="ARBA00023015"/>
    </source>
</evidence>
<dbReference type="SUPFAM" id="SSF46689">
    <property type="entry name" value="Homeodomain-like"/>
    <property type="match status" value="1"/>
</dbReference>
<dbReference type="InterPro" id="IPR050109">
    <property type="entry name" value="HTH-type_TetR-like_transc_reg"/>
</dbReference>
<proteinExistence type="predicted"/>
<dbReference type="Pfam" id="PF16925">
    <property type="entry name" value="TetR_C_13"/>
    <property type="match status" value="1"/>
</dbReference>
<organism evidence="6 7">
    <name type="scientific">Polycladomyces zharkentensis</name>
    <dbReference type="NCBI Taxonomy" id="2807616"/>
    <lineage>
        <taxon>Bacteria</taxon>
        <taxon>Bacillati</taxon>
        <taxon>Bacillota</taxon>
        <taxon>Bacilli</taxon>
        <taxon>Bacillales</taxon>
        <taxon>Thermoactinomycetaceae</taxon>
        <taxon>Polycladomyces</taxon>
    </lineage>
</organism>
<evidence type="ECO:0000313" key="6">
    <source>
        <dbReference type="EMBL" id="MBN2910440.1"/>
    </source>
</evidence>
<name>A0ABS2WMC2_9BACL</name>
<dbReference type="PANTHER" id="PTHR30055">
    <property type="entry name" value="HTH-TYPE TRANSCRIPTIONAL REGULATOR RUTR"/>
    <property type="match status" value="1"/>
</dbReference>
<protein>
    <submittedName>
        <fullName evidence="6">TetR/AcrR family transcriptional regulator</fullName>
    </submittedName>
</protein>
<sequence length="204" mass="23688">MKYKSGEQTKQQMIDTAFRLIAEKGYDAMSIDDIMSEIGKTKGAFYTHFQSKEDLLYEVMRTRLDRTFGEIAEETLAKLKEEPCDVREILRQMLRQVYQGSAGSDPALWSSAFYQVFLMHRKNPVVREWIQEQYRAWEAFMATVIQRGQELGQIRSDIEARVIGNLIIGVFQGYEIRSTVDPELDVFEQRHAIEAFFIHDPGTS</sequence>
<accession>A0ABS2WMC2</accession>
<dbReference type="SUPFAM" id="SSF48498">
    <property type="entry name" value="Tetracyclin repressor-like, C-terminal domain"/>
    <property type="match status" value="1"/>
</dbReference>
<keyword evidence="2 4" id="KW-0238">DNA-binding</keyword>
<dbReference type="PRINTS" id="PR00455">
    <property type="entry name" value="HTHTETR"/>
</dbReference>
<dbReference type="Pfam" id="PF00440">
    <property type="entry name" value="TetR_N"/>
    <property type="match status" value="1"/>
</dbReference>
<dbReference type="InterPro" id="IPR011075">
    <property type="entry name" value="TetR_C"/>
</dbReference>
<evidence type="ECO:0000259" key="5">
    <source>
        <dbReference type="PROSITE" id="PS50977"/>
    </source>
</evidence>
<gene>
    <name evidence="6" type="ORF">JQC72_13115</name>
</gene>
<reference evidence="6" key="1">
    <citation type="journal article" date="2024" name="Int. J. Syst. Evol. Microbiol.">
        <title>Polycladomyces zharkentensis sp. nov., a novel thermophilic cellulose- and starch-degrading member of the Bacillota from a geothermal aquifer in Kazakhstan.</title>
        <authorList>
            <person name="Mashzhan A."/>
            <person name="Kistaubayeva A."/>
            <person name="Javier-Lopez R."/>
            <person name="Bissenova U."/>
            <person name="Bissenbay A."/>
            <person name="Birkeland N.K."/>
        </authorList>
    </citation>
    <scope>NUCLEOTIDE SEQUENCE</scope>
    <source>
        <strain evidence="6">ZKZ2T</strain>
    </source>
</reference>
<feature type="DNA-binding region" description="H-T-H motif" evidence="4">
    <location>
        <begin position="30"/>
        <end position="49"/>
    </location>
</feature>
<keyword evidence="3" id="KW-0804">Transcription</keyword>
<dbReference type="InterPro" id="IPR001647">
    <property type="entry name" value="HTH_TetR"/>
</dbReference>
<dbReference type="EMBL" id="JAFHAP010000011">
    <property type="protein sequence ID" value="MBN2910440.1"/>
    <property type="molecule type" value="Genomic_DNA"/>
</dbReference>
<feature type="domain" description="HTH tetR-type" evidence="5">
    <location>
        <begin position="7"/>
        <end position="67"/>
    </location>
</feature>
<dbReference type="Proteomes" id="UP001177120">
    <property type="component" value="Unassembled WGS sequence"/>
</dbReference>
<dbReference type="Gene3D" id="1.10.10.60">
    <property type="entry name" value="Homeodomain-like"/>
    <property type="match status" value="1"/>
</dbReference>
<dbReference type="Gene3D" id="1.10.357.10">
    <property type="entry name" value="Tetracycline Repressor, domain 2"/>
    <property type="match status" value="1"/>
</dbReference>
<evidence type="ECO:0000313" key="7">
    <source>
        <dbReference type="Proteomes" id="UP001177120"/>
    </source>
</evidence>
<comment type="caution">
    <text evidence="6">The sequence shown here is derived from an EMBL/GenBank/DDBJ whole genome shotgun (WGS) entry which is preliminary data.</text>
</comment>
<keyword evidence="1" id="KW-0805">Transcription regulation</keyword>
<dbReference type="PANTHER" id="PTHR30055:SF234">
    <property type="entry name" value="HTH-TYPE TRANSCRIPTIONAL REGULATOR BETI"/>
    <property type="match status" value="1"/>
</dbReference>
<evidence type="ECO:0000256" key="3">
    <source>
        <dbReference type="ARBA" id="ARBA00023163"/>
    </source>
</evidence>
<evidence type="ECO:0000256" key="4">
    <source>
        <dbReference type="PROSITE-ProRule" id="PRU00335"/>
    </source>
</evidence>
<dbReference type="InterPro" id="IPR009057">
    <property type="entry name" value="Homeodomain-like_sf"/>
</dbReference>
<dbReference type="PROSITE" id="PS50977">
    <property type="entry name" value="HTH_TETR_2"/>
    <property type="match status" value="1"/>
</dbReference>
<dbReference type="InterPro" id="IPR036271">
    <property type="entry name" value="Tet_transcr_reg_TetR-rel_C_sf"/>
</dbReference>
<evidence type="ECO:0000256" key="2">
    <source>
        <dbReference type="ARBA" id="ARBA00023125"/>
    </source>
</evidence>